<organism evidence="1 2">
    <name type="scientific">Candidatus Frankia alpina</name>
    <dbReference type="NCBI Taxonomy" id="2699483"/>
    <lineage>
        <taxon>Bacteria</taxon>
        <taxon>Bacillati</taxon>
        <taxon>Actinomycetota</taxon>
        <taxon>Actinomycetes</taxon>
        <taxon>Frankiales</taxon>
        <taxon>Frankiaceae</taxon>
        <taxon>Frankia</taxon>
    </lineage>
</organism>
<keyword evidence="2" id="KW-1185">Reference proteome</keyword>
<evidence type="ECO:0000313" key="2">
    <source>
        <dbReference type="Proteomes" id="UP000305282"/>
    </source>
</evidence>
<sequence>MDDQGSAHFCDQIYYPCLAATIGRPYALYVHGNSDTTGAVRGVETITTGLKWKRLRDPLTVLGDLSAADREACWELDASSAARLMSS</sequence>
<evidence type="ECO:0000313" key="1">
    <source>
        <dbReference type="EMBL" id="THJ74331.1"/>
    </source>
</evidence>
<dbReference type="Proteomes" id="UP000305282">
    <property type="component" value="Unassembled WGS sequence"/>
</dbReference>
<reference evidence="1 2" key="1">
    <citation type="submission" date="2019-04" db="EMBL/GenBank/DDBJ databases">
        <title>Draft genome sequences for three unisolated Alnus-infective Frankia Sp+ strains, AgTrS, AiOr and AvVan, the first sequenced Frankia strains able to sporulate in-planta.</title>
        <authorList>
            <person name="Bethencourt L."/>
            <person name="Vautrin F."/>
            <person name="Taib N."/>
            <person name="Dubost A."/>
            <person name="Castro-Garcia L."/>
            <person name="Imbaud O."/>
            <person name="Abrouk D."/>
            <person name="Fournier P."/>
            <person name="Briolay J."/>
            <person name="Nguyen A."/>
            <person name="Normand P."/>
            <person name="Fernandez M.P."/>
            <person name="Brochier-Armanet C."/>
            <person name="Herrera-Belaroussi A."/>
        </authorList>
    </citation>
    <scope>NUCLEOTIDE SEQUENCE [LARGE SCALE GENOMIC DNA]</scope>
    <source>
        <strain evidence="1 2">AvVan</strain>
    </source>
</reference>
<gene>
    <name evidence="1" type="ORF">E7Y31_12065</name>
</gene>
<dbReference type="EMBL" id="SSXH01000265">
    <property type="protein sequence ID" value="THJ74331.1"/>
    <property type="molecule type" value="Genomic_DNA"/>
</dbReference>
<name>A0A4S5EPT0_9ACTN</name>
<protein>
    <submittedName>
        <fullName evidence="1">Flavodoxin</fullName>
    </submittedName>
</protein>
<proteinExistence type="predicted"/>
<dbReference type="SUPFAM" id="SSF52218">
    <property type="entry name" value="Flavoproteins"/>
    <property type="match status" value="1"/>
</dbReference>
<comment type="caution">
    <text evidence="1">The sequence shown here is derived from an EMBL/GenBank/DDBJ whole genome shotgun (WGS) entry which is preliminary data.</text>
</comment>
<accession>A0A4S5EPT0</accession>
<dbReference type="AlphaFoldDB" id="A0A4S5EPT0"/>
<dbReference type="InterPro" id="IPR029039">
    <property type="entry name" value="Flavoprotein-like_sf"/>
</dbReference>
<dbReference type="OrthoDB" id="5736081at2"/>